<sequence>MALLSGLFRTQGRVLVVVSSKDPAAHKAEAYWRSLPLGVATMVSPEELSKARGDYGVVFAFTSDPKYFTLDSNFLQLCLSKLRPGGHVIARAKMMEQEVSKLDTVGLFAGAVDTLFDVSGASPLVEVDFTCSKPTWASAAPIGAATIDEDTLLEDVPAPVGKGKSDCSSQPKACANCSCGRKELEDKFGAEEAKKRLEQGKERSSCGSCYLGDAFRCETCPYRGLPAFKPGSKVELATGETLGTGQLDLRVADESVEGELHFA</sequence>
<dbReference type="PANTHER" id="PTHR13273:SF14">
    <property type="entry name" value="ANAMORSIN"/>
    <property type="match status" value="1"/>
</dbReference>
<evidence type="ECO:0000313" key="12">
    <source>
        <dbReference type="Proteomes" id="UP001642464"/>
    </source>
</evidence>
<evidence type="ECO:0000256" key="1">
    <source>
        <dbReference type="ARBA" id="ARBA00001966"/>
    </source>
</evidence>
<comment type="subcellular location">
    <subcellularLocation>
        <location evidence="9">Cytoplasm</location>
    </subcellularLocation>
    <subcellularLocation>
        <location evidence="9">Mitochondrion intermembrane space</location>
    </subcellularLocation>
</comment>
<gene>
    <name evidence="11" type="ORF">SCF082_LOCUS33880</name>
</gene>
<dbReference type="Pfam" id="PF05093">
    <property type="entry name" value="CIAPIN1"/>
    <property type="match status" value="1"/>
</dbReference>
<feature type="binding site" evidence="9">
    <location>
        <position position="177"/>
    </location>
    <ligand>
        <name>[2Fe-2S] cluster</name>
        <dbReference type="ChEBI" id="CHEBI:190135"/>
    </ligand>
</feature>
<feature type="binding site" evidence="9">
    <location>
        <position position="167"/>
    </location>
    <ligand>
        <name>[2Fe-2S] cluster</name>
        <dbReference type="ChEBI" id="CHEBI:190135"/>
    </ligand>
</feature>
<keyword evidence="9" id="KW-0001">2Fe-2S</keyword>
<feature type="binding site" evidence="9">
    <location>
        <position position="209"/>
    </location>
    <ligand>
        <name>[4Fe-4S] cluster</name>
        <dbReference type="ChEBI" id="CHEBI:49883"/>
    </ligand>
</feature>
<feature type="region of interest" description="Fe-S binding site B" evidence="9">
    <location>
        <begin position="206"/>
        <end position="220"/>
    </location>
</feature>
<name>A0ABP0NS74_9DINO</name>
<feature type="binding site" evidence="9">
    <location>
        <position position="179"/>
    </location>
    <ligand>
        <name>[2Fe-2S] cluster</name>
        <dbReference type="ChEBI" id="CHEBI:190135"/>
    </ligand>
</feature>
<evidence type="ECO:0000256" key="5">
    <source>
        <dbReference type="ARBA" id="ARBA00022723"/>
    </source>
</evidence>
<dbReference type="InterPro" id="IPR046408">
    <property type="entry name" value="CIAPIN1"/>
</dbReference>
<evidence type="ECO:0000313" key="11">
    <source>
        <dbReference type="EMBL" id="CAK9066642.1"/>
    </source>
</evidence>
<evidence type="ECO:0000256" key="6">
    <source>
        <dbReference type="ARBA" id="ARBA00023004"/>
    </source>
</evidence>
<feature type="binding site" evidence="9">
    <location>
        <position position="217"/>
    </location>
    <ligand>
        <name>[4Fe-4S] cluster</name>
        <dbReference type="ChEBI" id="CHEBI:49883"/>
    </ligand>
</feature>
<proteinExistence type="inferred from homology"/>
<dbReference type="Proteomes" id="UP001642464">
    <property type="component" value="Unassembled WGS sequence"/>
</dbReference>
<evidence type="ECO:0000256" key="3">
    <source>
        <dbReference type="ARBA" id="ARBA00022485"/>
    </source>
</evidence>
<keyword evidence="4 9" id="KW-0963">Cytoplasm</keyword>
<feature type="binding site" evidence="9">
    <location>
        <position position="174"/>
    </location>
    <ligand>
        <name>[2Fe-2S] cluster</name>
        <dbReference type="ChEBI" id="CHEBI:190135"/>
    </ligand>
</feature>
<evidence type="ECO:0000259" key="10">
    <source>
        <dbReference type="Pfam" id="PF05093"/>
    </source>
</evidence>
<feature type="short sequence motif" description="Cx2C motif 1" evidence="9">
    <location>
        <begin position="206"/>
        <end position="209"/>
    </location>
</feature>
<comment type="cofactor">
    <cofactor evidence="9">
        <name>[2Fe-2S] cluster</name>
        <dbReference type="ChEBI" id="CHEBI:190135"/>
    </cofactor>
</comment>
<evidence type="ECO:0000256" key="4">
    <source>
        <dbReference type="ARBA" id="ARBA00022490"/>
    </source>
</evidence>
<dbReference type="PANTHER" id="PTHR13273">
    <property type="entry name" value="ANAMORSIN"/>
    <property type="match status" value="1"/>
</dbReference>
<keyword evidence="5 9" id="KW-0479">Metal-binding</keyword>
<dbReference type="EMBL" id="CAXAMM010030546">
    <property type="protein sequence ID" value="CAK9066642.1"/>
    <property type="molecule type" value="Genomic_DNA"/>
</dbReference>
<comment type="domain">
    <text evidence="9">The C-terminal domain binds 2 Fe-S clusters but is otherwise mostly in an intrinsically disordered conformation.</text>
</comment>
<keyword evidence="7 9" id="KW-0411">Iron-sulfur</keyword>
<comment type="domain">
    <text evidence="9">The N-terminal domain has structural similarity with S-adenosyl-L-methionine-dependent methyltransferases, but does not bind S-adenosyl-L-methionine. It is required for correct assembly of the 2 Fe-S clusters.</text>
</comment>
<organism evidence="11 12">
    <name type="scientific">Durusdinium trenchii</name>
    <dbReference type="NCBI Taxonomy" id="1381693"/>
    <lineage>
        <taxon>Eukaryota</taxon>
        <taxon>Sar</taxon>
        <taxon>Alveolata</taxon>
        <taxon>Dinophyceae</taxon>
        <taxon>Suessiales</taxon>
        <taxon>Symbiodiniaceae</taxon>
        <taxon>Durusdinium</taxon>
    </lineage>
</organism>
<evidence type="ECO:0000256" key="2">
    <source>
        <dbReference type="ARBA" id="ARBA00008169"/>
    </source>
</evidence>
<dbReference type="InterPro" id="IPR007785">
    <property type="entry name" value="Anamorsin"/>
</dbReference>
<comment type="similarity">
    <text evidence="2 9">Belongs to the anamorsin family.</text>
</comment>
<protein>
    <recommendedName>
        <fullName evidence="9">Anamorsin homolog</fullName>
    </recommendedName>
    <alternativeName>
        <fullName evidence="9">Fe-S cluster assembly protein DRE2 homolog</fullName>
    </alternativeName>
</protein>
<comment type="cofactor">
    <cofactor evidence="1 9">
        <name>[4Fe-4S] cluster</name>
        <dbReference type="ChEBI" id="CHEBI:49883"/>
    </cofactor>
</comment>
<comment type="subunit">
    <text evidence="9">Monomer.</text>
</comment>
<accession>A0ABP0NS74</accession>
<comment type="domain">
    <text evidence="9">The twin Cx2C motifs are involved in the recognition by the mitochondrial MIA40-ERV1 disulfide relay system. The formation of 2 disulfide bonds in the Cx2C motifs through dithiol/disulfide exchange reactions effectively traps the protein in the mitochondrial intermembrane space.</text>
</comment>
<keyword evidence="12" id="KW-1185">Reference proteome</keyword>
<evidence type="ECO:0000256" key="9">
    <source>
        <dbReference type="HAMAP-Rule" id="MF_03115"/>
    </source>
</evidence>
<keyword evidence="3 9" id="KW-0004">4Fe-4S</keyword>
<keyword evidence="8 9" id="KW-0496">Mitochondrion</keyword>
<comment type="caution">
    <text evidence="11">The sequence shown here is derived from an EMBL/GenBank/DDBJ whole genome shotgun (WGS) entry which is preliminary data.</text>
</comment>
<keyword evidence="6 9" id="KW-0408">Iron</keyword>
<evidence type="ECO:0000256" key="7">
    <source>
        <dbReference type="ARBA" id="ARBA00023014"/>
    </source>
</evidence>
<comment type="function">
    <text evidence="9">Component of the cytosolic iron-sulfur (Fe-S) protein assembly (CIA) machinery. Required for the maturation of extramitochondrial Fe-S proteins. Part of an electron transfer chain functioning in an early step of cytosolic Fe-S biogenesis, facilitating the de novo assembly of a [4Fe-4S] cluster on the cytosolic Fe-S scaffold complex. Electrons are transferred from NADPH via a FAD- and FMN-containing diflavin oxidoreductase. Together with the diflavin oxidoreductase, also required for the assembly of the diferric tyrosyl radical cofactor of ribonucleotide reductase (RNR), probably by providing electrons for reduction during radical cofactor maturation in the catalytic small subunit.</text>
</comment>
<dbReference type="HAMAP" id="MF_03115">
    <property type="entry name" value="Anamorsin"/>
    <property type="match status" value="1"/>
</dbReference>
<feature type="binding site" evidence="9">
    <location>
        <position position="220"/>
    </location>
    <ligand>
        <name>[4Fe-4S] cluster</name>
        <dbReference type="ChEBI" id="CHEBI:49883"/>
    </ligand>
</feature>
<feature type="short sequence motif" description="Cx2C motif 2" evidence="9">
    <location>
        <begin position="217"/>
        <end position="220"/>
    </location>
</feature>
<feature type="domain" description="Anamorsin C-terminal" evidence="10">
    <location>
        <begin position="199"/>
        <end position="236"/>
    </location>
</feature>
<comment type="caution">
    <text evidence="9">Lacks conserved residue(s) required for the propagation of feature annotation.</text>
</comment>
<feature type="binding site" evidence="9">
    <location>
        <position position="206"/>
    </location>
    <ligand>
        <name>[4Fe-4S] cluster</name>
        <dbReference type="ChEBI" id="CHEBI:49883"/>
    </ligand>
</feature>
<evidence type="ECO:0000256" key="8">
    <source>
        <dbReference type="ARBA" id="ARBA00023128"/>
    </source>
</evidence>
<reference evidence="11 12" key="1">
    <citation type="submission" date="2024-02" db="EMBL/GenBank/DDBJ databases">
        <authorList>
            <person name="Chen Y."/>
            <person name="Shah S."/>
            <person name="Dougan E. K."/>
            <person name="Thang M."/>
            <person name="Chan C."/>
        </authorList>
    </citation>
    <scope>NUCLEOTIDE SEQUENCE [LARGE SCALE GENOMIC DNA]</scope>
</reference>